<dbReference type="InterPro" id="IPR032675">
    <property type="entry name" value="LRR_dom_sf"/>
</dbReference>
<evidence type="ECO:0000256" key="2">
    <source>
        <dbReference type="SAM" id="MobiDB-lite"/>
    </source>
</evidence>
<dbReference type="AlphaFoldDB" id="A0A2G5D4Q4"/>
<feature type="domain" description="Disease resistance R13L4/SHOC-2-like LRR" evidence="3">
    <location>
        <begin position="399"/>
        <end position="550"/>
    </location>
</feature>
<evidence type="ECO:0000313" key="5">
    <source>
        <dbReference type="Proteomes" id="UP000230069"/>
    </source>
</evidence>
<proteinExistence type="predicted"/>
<dbReference type="PANTHER" id="PTHR47186">
    <property type="entry name" value="LEUCINE-RICH REPEAT-CONTAINING PROTEIN 57"/>
    <property type="match status" value="1"/>
</dbReference>
<keyword evidence="1" id="KW-0677">Repeat</keyword>
<dbReference type="STRING" id="218851.A0A2G5D4Q4"/>
<dbReference type="Pfam" id="PF23598">
    <property type="entry name" value="LRR_14"/>
    <property type="match status" value="1"/>
</dbReference>
<dbReference type="InParanoid" id="A0A2G5D4Q4"/>
<organism evidence="4 5">
    <name type="scientific">Aquilegia coerulea</name>
    <name type="common">Rocky mountain columbine</name>
    <dbReference type="NCBI Taxonomy" id="218851"/>
    <lineage>
        <taxon>Eukaryota</taxon>
        <taxon>Viridiplantae</taxon>
        <taxon>Streptophyta</taxon>
        <taxon>Embryophyta</taxon>
        <taxon>Tracheophyta</taxon>
        <taxon>Spermatophyta</taxon>
        <taxon>Magnoliopsida</taxon>
        <taxon>Ranunculales</taxon>
        <taxon>Ranunculaceae</taxon>
        <taxon>Thalictroideae</taxon>
        <taxon>Aquilegia</taxon>
    </lineage>
</organism>
<dbReference type="PANTHER" id="PTHR47186:SF45">
    <property type="entry name" value="DISEASE RESISTANCE RPP13-LIKE PROTEIN 1"/>
    <property type="match status" value="1"/>
</dbReference>
<dbReference type="SUPFAM" id="SSF52047">
    <property type="entry name" value="RNI-like"/>
    <property type="match status" value="1"/>
</dbReference>
<dbReference type="Gene3D" id="3.80.10.10">
    <property type="entry name" value="Ribonuclease Inhibitor"/>
    <property type="match status" value="1"/>
</dbReference>
<evidence type="ECO:0000313" key="4">
    <source>
        <dbReference type="EMBL" id="PIA38187.1"/>
    </source>
</evidence>
<name>A0A2G5D4Q4_AQUCA</name>
<sequence length="667" mass="75129">MPIRRNPEIIIKTLVQRIAKAKLDGSSNADILNEQFEKIEKELKDMTGLFPIVKSWEELVIQEFDALEQDIAGETFANFTEEKINEKFLSMNEKIEKIKAMNSKIELQSVIDNKTSGKPQSEQTASKDWKMSLDWQQLSIEKKILVNPVMKILQKSFIKKRPLIYWWIGEGLVSSEKVGEEVLEKLLNKGMINPVQKNRRPMVSSFTMHPWIRRMVISVAKKAGFFDFDDSGKPAEESPISRRVCFVSPSEKVKDGNNSKQEEVYKDQGKAPGGSVTSATDSRQEEVHQPHVKAPGGSVITASSSEEIEVQQAHVTPPDGSVSNGSSSKKKEVHQAHVNQPDGHVTTASGLRQEATVMTHGVSATNASTSRQEGTITLFNVNKKYLNIELEWFTKHPKLVVLQLGRWQNSASHHIEVEEIEFLKALGAQKHLKYLSFRGISRITDLPKSVAKLTSLQILDLRACHNLEKLPAGIKAMKKLTHLDVSECYLLEQMPKGLQALTDLQVLKGFVIANSVSKDPCQLKDLSNLKKLRKLSLIIGSDAIVAEEDLLELQKFEKLRILSITWGGVIKSVTQEAVVAKLEEEATMATLYIRGGKLCSLGIEENQTWKVKVLRLKFLKDLEMEWSQLEKSFPDLEYLETKKCDKLDSFQCDEEGIWVKLSEAKKA</sequence>
<dbReference type="EMBL" id="KZ305045">
    <property type="protein sequence ID" value="PIA38187.1"/>
    <property type="molecule type" value="Genomic_DNA"/>
</dbReference>
<keyword evidence="5" id="KW-1185">Reference proteome</keyword>
<accession>A0A2G5D4Q4</accession>
<feature type="compositionally biased region" description="Basic and acidic residues" evidence="2">
    <location>
        <begin position="251"/>
        <end position="269"/>
    </location>
</feature>
<gene>
    <name evidence="4" type="ORF">AQUCO_02800090v1</name>
</gene>
<reference evidence="4 5" key="1">
    <citation type="submission" date="2017-09" db="EMBL/GenBank/DDBJ databases">
        <title>WGS assembly of Aquilegia coerulea Goldsmith.</title>
        <authorList>
            <person name="Hodges S."/>
            <person name="Kramer E."/>
            <person name="Nordborg M."/>
            <person name="Tomkins J."/>
            <person name="Borevitz J."/>
            <person name="Derieg N."/>
            <person name="Yan J."/>
            <person name="Mihaltcheva S."/>
            <person name="Hayes R.D."/>
            <person name="Rokhsar D."/>
        </authorList>
    </citation>
    <scope>NUCLEOTIDE SEQUENCE [LARGE SCALE GENOMIC DNA]</scope>
    <source>
        <strain evidence="5">cv. Goldsmith</strain>
    </source>
</reference>
<feature type="region of interest" description="Disordered" evidence="2">
    <location>
        <begin position="250"/>
        <end position="346"/>
    </location>
</feature>
<evidence type="ECO:0000256" key="1">
    <source>
        <dbReference type="ARBA" id="ARBA00022737"/>
    </source>
</evidence>
<dbReference type="OrthoDB" id="1110401at2759"/>
<dbReference type="InterPro" id="IPR055414">
    <property type="entry name" value="LRR_R13L4/SHOC2-like"/>
</dbReference>
<evidence type="ECO:0000259" key="3">
    <source>
        <dbReference type="Pfam" id="PF23598"/>
    </source>
</evidence>
<dbReference type="Proteomes" id="UP000230069">
    <property type="component" value="Unassembled WGS sequence"/>
</dbReference>
<dbReference type="FunCoup" id="A0A2G5D4Q4">
    <property type="interactions" value="501"/>
</dbReference>
<protein>
    <recommendedName>
        <fullName evidence="3">Disease resistance R13L4/SHOC-2-like LRR domain-containing protein</fullName>
    </recommendedName>
</protein>